<reference evidence="2" key="1">
    <citation type="submission" date="2022-03" db="EMBL/GenBank/DDBJ databases">
        <authorList>
            <person name="Sayadi A."/>
        </authorList>
    </citation>
    <scope>NUCLEOTIDE SEQUENCE</scope>
</reference>
<dbReference type="Proteomes" id="UP001152888">
    <property type="component" value="Unassembled WGS sequence"/>
</dbReference>
<evidence type="ECO:0000313" key="3">
    <source>
        <dbReference type="Proteomes" id="UP001152888"/>
    </source>
</evidence>
<keyword evidence="3" id="KW-1185">Reference proteome</keyword>
<proteinExistence type="predicted"/>
<evidence type="ECO:0000256" key="1">
    <source>
        <dbReference type="SAM" id="Coils"/>
    </source>
</evidence>
<feature type="coiled-coil region" evidence="1">
    <location>
        <begin position="218"/>
        <end position="266"/>
    </location>
</feature>
<dbReference type="SUPFAM" id="SSF57997">
    <property type="entry name" value="Tropomyosin"/>
    <property type="match status" value="1"/>
</dbReference>
<keyword evidence="1" id="KW-0175">Coiled coil</keyword>
<organism evidence="2 3">
    <name type="scientific">Acanthoscelides obtectus</name>
    <name type="common">Bean weevil</name>
    <name type="synonym">Bruchus obtectus</name>
    <dbReference type="NCBI Taxonomy" id="200917"/>
    <lineage>
        <taxon>Eukaryota</taxon>
        <taxon>Metazoa</taxon>
        <taxon>Ecdysozoa</taxon>
        <taxon>Arthropoda</taxon>
        <taxon>Hexapoda</taxon>
        <taxon>Insecta</taxon>
        <taxon>Pterygota</taxon>
        <taxon>Neoptera</taxon>
        <taxon>Endopterygota</taxon>
        <taxon>Coleoptera</taxon>
        <taxon>Polyphaga</taxon>
        <taxon>Cucujiformia</taxon>
        <taxon>Chrysomeloidea</taxon>
        <taxon>Chrysomelidae</taxon>
        <taxon>Bruchinae</taxon>
        <taxon>Bruchini</taxon>
        <taxon>Acanthoscelides</taxon>
    </lineage>
</organism>
<feature type="coiled-coil region" evidence="1">
    <location>
        <begin position="729"/>
        <end position="939"/>
    </location>
</feature>
<gene>
    <name evidence="2" type="ORF">ACAOBT_LOCUS14197</name>
</gene>
<name>A0A9P0PD59_ACAOB</name>
<accession>A0A9P0PD59</accession>
<protein>
    <submittedName>
        <fullName evidence="2">Uncharacterized protein</fullName>
    </submittedName>
</protein>
<feature type="coiled-coil region" evidence="1">
    <location>
        <begin position="364"/>
        <end position="454"/>
    </location>
</feature>
<sequence length="1333" mass="155087">MRRSLQGNSKGKCDEEVKIQSSMTDMTMGMPDATGESKICKHCRSKEKCGNDDDDQGISSLDTDFVVFTSFINFSKPTMNATLATGLQFVHELCTRLLESENHFIQIFSKYIRDPSLQRELLDTLNQHSKLQWETERRTNTLANDMWIYQIEIGRTQEKTLQETLNALVKQNRQLQLDHETLFKKNERLVRNLRALPDGLRDKCMEFDTQMDHTDKHNEKLCYKLERYLAEIESLENELDILQKQNDCLEQQLRNSTSQIQNVKAMFQRSKTDYELEIVDLNHRLLQREAIIKEATEAGDILLEDLDGVKRQIKSRSLDINWSKFKCRGSGLTDLLHLARICINELSKELFNQSNEMILRDKDIQNLQDTNAKLRESLKRSTGELNSISMKINDGTLVDSSQVVQEEKYRMLKAELKIMEEKSENNEAKQEAEKKDLIDRIEELNAINKELSQKDIMMEQTKTFLSSITSENLALHRQVESLNRVLSESGAGDVFKEMSRAQEQLVYFQSQYHQILNEKQAWVNENKLLRSENRNIVQQYEERFRVIQHQLKEFEGASEENKILKQKLEQEKQTVLSLQNERMRYLEGRNIIKTIFQHVKAELKRVSELEGTVADMGQEAKKLAMIAEYNKQIGDKLKTEIIERDKKILQLRSSVQELTGIQIKNTKEKMSLCCELSEVCQIKEHLNGVLSLQMRKNAALGDSKKELAQTASSQIKKYAEQQISERTAIRDLLKDIKLVMEERDQMTKQSERLLEEMSELKSAKEKLKKAFDEVQLKKDHLELRVQDMSAKIEEDKANISGMQERINSDVIKYTETVRKLEKLLIQKQAACDQLKMERDDLDNTVKYLQNNTQKLHQDLNESRKNEKELKDALNKSLIKKEALVKEKRELQYMLTVVNEEKNKLSNEVDQMNGICEKVIKECEDNLKKSLEKEETFRKQLDESKTIVLSSVNEGERLANLLCQKQDEIRQLYDETENLRKRERNLAETTRLFENQKAQFIDLTNKNIKLDSDLTELRNEYQKLMVHSDLMSRELQNLKNQCTMIMSQKADECRCLNMQIDDTVRKCSEAQEQNKLEINQLKLQLADLTQKLGDEKSAYSALSQVHKELSAKLMKSVKDVVDEKNARQEAETDLKAAAQAEVDRLKSEKMDLQQQVNILLDGLNDSKNRINTLTQEKGNAQFSLDDLQKRYSDMLKKCLILENEVRCAEHHNNCETSHATLRDQVEQLKEGFQENNDTIVSLKQDINKLVQQITTLEFQKSEVTLRLHEMQKKYETEQKVCDQLQTKHKMVLESLIKMKEDGRMDASECNCLMKIVQGNDPSVTSDVDSDLVTI</sequence>
<feature type="coiled-coil region" evidence="1">
    <location>
        <begin position="1238"/>
        <end position="1286"/>
    </location>
</feature>
<dbReference type="OrthoDB" id="6784135at2759"/>
<feature type="coiled-coil region" evidence="1">
    <location>
        <begin position="968"/>
        <end position="1040"/>
    </location>
</feature>
<dbReference type="EMBL" id="CAKOFQ010006901">
    <property type="protein sequence ID" value="CAH1980825.1"/>
    <property type="molecule type" value="Genomic_DNA"/>
</dbReference>
<feature type="coiled-coil region" evidence="1">
    <location>
        <begin position="1070"/>
        <end position="1203"/>
    </location>
</feature>
<feature type="coiled-coil region" evidence="1">
    <location>
        <begin position="537"/>
        <end position="581"/>
    </location>
</feature>
<dbReference type="Gene3D" id="1.10.287.1490">
    <property type="match status" value="1"/>
</dbReference>
<comment type="caution">
    <text evidence="2">The sequence shown here is derived from an EMBL/GenBank/DDBJ whole genome shotgun (WGS) entry which is preliminary data.</text>
</comment>
<evidence type="ECO:0000313" key="2">
    <source>
        <dbReference type="EMBL" id="CAH1980825.1"/>
    </source>
</evidence>